<feature type="compositionally biased region" description="Basic and acidic residues" evidence="1">
    <location>
        <begin position="90"/>
        <end position="105"/>
    </location>
</feature>
<proteinExistence type="predicted"/>
<gene>
    <name evidence="2" type="ORF">PVAP13_5NG157981</name>
</gene>
<organism evidence="2 3">
    <name type="scientific">Panicum virgatum</name>
    <name type="common">Blackwell switchgrass</name>
    <dbReference type="NCBI Taxonomy" id="38727"/>
    <lineage>
        <taxon>Eukaryota</taxon>
        <taxon>Viridiplantae</taxon>
        <taxon>Streptophyta</taxon>
        <taxon>Embryophyta</taxon>
        <taxon>Tracheophyta</taxon>
        <taxon>Spermatophyta</taxon>
        <taxon>Magnoliopsida</taxon>
        <taxon>Liliopsida</taxon>
        <taxon>Poales</taxon>
        <taxon>Poaceae</taxon>
        <taxon>PACMAD clade</taxon>
        <taxon>Panicoideae</taxon>
        <taxon>Panicodae</taxon>
        <taxon>Paniceae</taxon>
        <taxon>Panicinae</taxon>
        <taxon>Panicum</taxon>
        <taxon>Panicum sect. Hiantes</taxon>
    </lineage>
</organism>
<sequence length="143" mass="15347">MTSRAAYAYATPSVLARRAPAPTPALLGASAALLGLAPRPPRRLHGRRFGASRRLPGRLLLRISKGSGSVLGHTAGGCSPPPKGAVVRRRCPEARRKGRRSDRPWPRHARGPPLPGPLPGRCHAQHLRRRLPRDQPARGAPSC</sequence>
<dbReference type="AlphaFoldDB" id="A0A8T0RT19"/>
<keyword evidence="3" id="KW-1185">Reference proteome</keyword>
<comment type="caution">
    <text evidence="2">The sequence shown here is derived from an EMBL/GenBank/DDBJ whole genome shotgun (WGS) entry which is preliminary data.</text>
</comment>
<evidence type="ECO:0000313" key="3">
    <source>
        <dbReference type="Proteomes" id="UP000823388"/>
    </source>
</evidence>
<feature type="region of interest" description="Disordered" evidence="1">
    <location>
        <begin position="70"/>
        <end position="143"/>
    </location>
</feature>
<reference evidence="2" key="1">
    <citation type="submission" date="2020-05" db="EMBL/GenBank/DDBJ databases">
        <title>WGS assembly of Panicum virgatum.</title>
        <authorList>
            <person name="Lovell J.T."/>
            <person name="Jenkins J."/>
            <person name="Shu S."/>
            <person name="Juenger T.E."/>
            <person name="Schmutz J."/>
        </authorList>
    </citation>
    <scope>NUCLEOTIDE SEQUENCE</scope>
    <source>
        <strain evidence="2">AP13</strain>
    </source>
</reference>
<accession>A0A8T0RT19</accession>
<dbReference type="EMBL" id="CM029046">
    <property type="protein sequence ID" value="KAG2588554.1"/>
    <property type="molecule type" value="Genomic_DNA"/>
</dbReference>
<evidence type="ECO:0000313" key="2">
    <source>
        <dbReference type="EMBL" id="KAG2588554.1"/>
    </source>
</evidence>
<protein>
    <submittedName>
        <fullName evidence="2">Uncharacterized protein</fullName>
    </submittedName>
</protein>
<name>A0A8T0RT19_PANVG</name>
<dbReference type="Proteomes" id="UP000823388">
    <property type="component" value="Chromosome 5N"/>
</dbReference>
<evidence type="ECO:0000256" key="1">
    <source>
        <dbReference type="SAM" id="MobiDB-lite"/>
    </source>
</evidence>